<evidence type="ECO:0000313" key="3">
    <source>
        <dbReference type="EMBL" id="VFT99379.1"/>
    </source>
</evidence>
<dbReference type="GO" id="GO:0005576">
    <property type="term" value="C:extracellular region"/>
    <property type="evidence" value="ECO:0007669"/>
    <property type="project" value="InterPro"/>
</dbReference>
<dbReference type="Proteomes" id="UP000332933">
    <property type="component" value="Unassembled WGS sequence"/>
</dbReference>
<sequence length="231" mass="23407">MKLALLAAIAASASAVQCTGEQINSLVTSIQGSVNAVPCTKAAGFSITEFILVPTLALDATTIATAAKNNNCKFLLQELQTAPKIPDCTWWDVPVATLVQLDLPSWAVTKKTYIASQGDATDTPATTSPKTTTKAPVVTTVPAANATNATTTVVPTTAAATPKPTNATNSTNTTTAAPTDIITTDIPFVLTREPTTVTPKPTTKAPTPAPSSAATAALSVVAFAVAAATLA</sequence>
<dbReference type="AlphaFoldDB" id="A0A485LLE2"/>
<keyword evidence="1" id="KW-0732">Signal</keyword>
<feature type="chain" id="PRO_5036116564" evidence="1">
    <location>
        <begin position="16"/>
        <end position="231"/>
    </location>
</feature>
<proteinExistence type="predicted"/>
<gene>
    <name evidence="3" type="primary">Aste57867_22726</name>
    <name evidence="2" type="ORF">As57867_022656</name>
    <name evidence="3" type="ORF">ASTE57867_22726</name>
</gene>
<reference evidence="2" key="2">
    <citation type="submission" date="2019-06" db="EMBL/GenBank/DDBJ databases">
        <title>Genomics analysis of Aphanomyces spp. identifies a new class of oomycete effector associated with host adaptation.</title>
        <authorList>
            <person name="Gaulin E."/>
        </authorList>
    </citation>
    <scope>NUCLEOTIDE SEQUENCE</scope>
    <source>
        <strain evidence="2">CBS 578.67</strain>
    </source>
</reference>
<accession>A0A485LLE2</accession>
<name>A0A485LLE2_9STRA</name>
<evidence type="ECO:0000313" key="4">
    <source>
        <dbReference type="Proteomes" id="UP000332933"/>
    </source>
</evidence>
<feature type="signal peptide" evidence="1">
    <location>
        <begin position="1"/>
        <end position="15"/>
    </location>
</feature>
<dbReference type="EMBL" id="CAADRA010007195">
    <property type="protein sequence ID" value="VFT99379.1"/>
    <property type="molecule type" value="Genomic_DNA"/>
</dbReference>
<keyword evidence="4" id="KW-1185">Reference proteome</keyword>
<dbReference type="Gene3D" id="1.10.239.10">
    <property type="entry name" value="Elicitin domain"/>
    <property type="match status" value="1"/>
</dbReference>
<evidence type="ECO:0000256" key="1">
    <source>
        <dbReference type="SAM" id="SignalP"/>
    </source>
</evidence>
<reference evidence="3 4" key="1">
    <citation type="submission" date="2019-03" db="EMBL/GenBank/DDBJ databases">
        <authorList>
            <person name="Gaulin E."/>
            <person name="Dumas B."/>
        </authorList>
    </citation>
    <scope>NUCLEOTIDE SEQUENCE [LARGE SCALE GENOMIC DNA]</scope>
    <source>
        <strain evidence="3">CBS 568.67</strain>
    </source>
</reference>
<evidence type="ECO:0000313" key="2">
    <source>
        <dbReference type="EMBL" id="KAF0685367.1"/>
    </source>
</evidence>
<dbReference type="EMBL" id="VJMH01007169">
    <property type="protein sequence ID" value="KAF0685367.1"/>
    <property type="molecule type" value="Genomic_DNA"/>
</dbReference>
<protein>
    <submittedName>
        <fullName evidence="3">Aste57867_22726 protein</fullName>
    </submittedName>
</protein>
<organism evidence="3 4">
    <name type="scientific">Aphanomyces stellatus</name>
    <dbReference type="NCBI Taxonomy" id="120398"/>
    <lineage>
        <taxon>Eukaryota</taxon>
        <taxon>Sar</taxon>
        <taxon>Stramenopiles</taxon>
        <taxon>Oomycota</taxon>
        <taxon>Saprolegniomycetes</taxon>
        <taxon>Saprolegniales</taxon>
        <taxon>Verrucalvaceae</taxon>
        <taxon>Aphanomyces</taxon>
    </lineage>
</organism>
<dbReference type="InterPro" id="IPR036470">
    <property type="entry name" value="Elicitin_sf"/>
</dbReference>